<dbReference type="InterPro" id="IPR001789">
    <property type="entry name" value="Sig_transdc_resp-reg_receiver"/>
</dbReference>
<dbReference type="SUPFAM" id="SSF47384">
    <property type="entry name" value="Homodimeric domain of signal transducing histidine kinase"/>
    <property type="match status" value="1"/>
</dbReference>
<evidence type="ECO:0000256" key="5">
    <source>
        <dbReference type="ARBA" id="ARBA00022777"/>
    </source>
</evidence>
<protein>
    <recommendedName>
        <fullName evidence="2">histidine kinase</fullName>
        <ecNumber evidence="2">2.7.13.3</ecNumber>
    </recommendedName>
</protein>
<dbReference type="InterPro" id="IPR004358">
    <property type="entry name" value="Sig_transdc_His_kin-like_C"/>
</dbReference>
<proteinExistence type="predicted"/>
<dbReference type="FunFam" id="3.30.565.10:FF:000006">
    <property type="entry name" value="Sensor histidine kinase WalK"/>
    <property type="match status" value="1"/>
</dbReference>
<dbReference type="Pfam" id="PF05227">
    <property type="entry name" value="CHASE3"/>
    <property type="match status" value="1"/>
</dbReference>
<dbReference type="InterPro" id="IPR011006">
    <property type="entry name" value="CheY-like_superfamily"/>
</dbReference>
<dbReference type="SUPFAM" id="SSF52172">
    <property type="entry name" value="CheY-like"/>
    <property type="match status" value="1"/>
</dbReference>
<dbReference type="SMART" id="SM00388">
    <property type="entry name" value="HisKA"/>
    <property type="match status" value="1"/>
</dbReference>
<keyword evidence="3 6" id="KW-0597">Phosphoprotein</keyword>
<evidence type="ECO:0000259" key="9">
    <source>
        <dbReference type="PROSITE" id="PS50110"/>
    </source>
</evidence>
<dbReference type="SMART" id="SM00448">
    <property type="entry name" value="REC"/>
    <property type="match status" value="1"/>
</dbReference>
<sequence>MRARTFLIGVFSALMLVSMGRGYFAYRSFHATIAQFDEIALRRERAAQAVDRVQAMAIDLETGVRGFLVTKDHAFLSPYTKAEAEQRVVLDELLARAPNTPEAQVWAQRVQKDVSEWIDTVGRPLTDPKVFTLSEEERYERNADGKRRMDRIRVDLEALRGIVQKLQAEQRAGLSTFEDELVRDQIALTLSIMALMVAIALLAMRQIEAPLDRLVSFAEGGRVTTKDLLALTGVREVRVLGRSLAELHTRLEEDRARELRFTELVTALAEGGSLAKVAQVGLRAIVEDQACLFGILWLDTPDGLRRVASVGIDANDQQPDALVNEALQTNKLVRVDDVDQQKSHVLRTAAVDIVPSTIVASPITIAGRFVGIIELGGTLPKERIAVLDRFLQRIALALENAAANDKTAELGQRLAGANEELASQNEELRVQEEELVAQREELLSKQATLTLRTDELARASRAKSDFLSTMSHELRTPLNAVIGFSDVLLANGAGELSGVQRRHVADIEGAARQLLGLVNDLLDLAKVEAGHMDLQLVDVDVREPITAAVQLLRPAAGAKDISIATLLPANVEIHADPARVRQIMVNLLSNAVKFTPREGRVDVVVKATNDVVRIAVTDTGPGIRHEEVARVFQPFAQLEAGIASRTGTGLGLSISRQLVEAMGGTIAFEPGPKGGTTFYFTLPKRRGGVHVPMTSTTSTTVTRTVSVLPRTVAPPDDSAERVLVVMGTEDEALVARDLLLRAGHHAETSSSFEAARSALGSSRFGLLVVDLDASGAFDFVREVRSSQATRGAAIVGLATGDLPPPLHRELTSLGVFLVQKGVMTDRGFVDGIQGLLARRKHAVVLVIDDNTTNRRVARAMLESASMEVLEADSAEAGLEIARTSRPDVVLMDIRMPGMDGLDATRAIRRDPNLDGIPVIALSAQAMVGDAERALDAGCVAYVTKPVSRRELLEAISSALGSRAHPKA</sequence>
<dbReference type="PROSITE" id="PS50110">
    <property type="entry name" value="RESPONSE_REGULATORY"/>
    <property type="match status" value="1"/>
</dbReference>
<accession>A0A0K1PJ60</accession>
<evidence type="ECO:0000256" key="1">
    <source>
        <dbReference type="ARBA" id="ARBA00000085"/>
    </source>
</evidence>
<keyword evidence="11" id="KW-1185">Reference proteome</keyword>
<dbReference type="InterPro" id="IPR036890">
    <property type="entry name" value="HATPase_C_sf"/>
</dbReference>
<dbReference type="RefSeq" id="WP_146645007.1">
    <property type="nucleotide sequence ID" value="NZ_CP012333.1"/>
</dbReference>
<dbReference type="InterPro" id="IPR005467">
    <property type="entry name" value="His_kinase_dom"/>
</dbReference>
<feature type="domain" description="Response regulatory" evidence="9">
    <location>
        <begin position="843"/>
        <end position="959"/>
    </location>
</feature>
<dbReference type="SMART" id="SM00387">
    <property type="entry name" value="HATPase_c"/>
    <property type="match status" value="1"/>
</dbReference>
<name>A0A0K1PJ60_9BACT</name>
<dbReference type="PROSITE" id="PS50109">
    <property type="entry name" value="HIS_KIN"/>
    <property type="match status" value="1"/>
</dbReference>
<feature type="modified residue" description="4-aspartylphosphate" evidence="6">
    <location>
        <position position="892"/>
    </location>
</feature>
<evidence type="ECO:0000256" key="7">
    <source>
        <dbReference type="SAM" id="Coils"/>
    </source>
</evidence>
<dbReference type="EC" id="2.7.13.3" evidence="2"/>
<dbReference type="InterPro" id="IPR007891">
    <property type="entry name" value="CHASE3"/>
</dbReference>
<dbReference type="InterPro" id="IPR036097">
    <property type="entry name" value="HisK_dim/P_sf"/>
</dbReference>
<dbReference type="GO" id="GO:0000155">
    <property type="term" value="F:phosphorelay sensor kinase activity"/>
    <property type="evidence" value="ECO:0007669"/>
    <property type="project" value="InterPro"/>
</dbReference>
<evidence type="ECO:0000259" key="8">
    <source>
        <dbReference type="PROSITE" id="PS50109"/>
    </source>
</evidence>
<dbReference type="Gene3D" id="1.10.287.130">
    <property type="match status" value="1"/>
</dbReference>
<dbReference type="Pfam" id="PF00512">
    <property type="entry name" value="HisKA"/>
    <property type="match status" value="1"/>
</dbReference>
<dbReference type="InterPro" id="IPR003594">
    <property type="entry name" value="HATPase_dom"/>
</dbReference>
<dbReference type="Pfam" id="PF02518">
    <property type="entry name" value="HATPase_c"/>
    <property type="match status" value="1"/>
</dbReference>
<feature type="domain" description="Histidine kinase" evidence="8">
    <location>
        <begin position="469"/>
        <end position="686"/>
    </location>
</feature>
<evidence type="ECO:0000256" key="3">
    <source>
        <dbReference type="ARBA" id="ARBA00022553"/>
    </source>
</evidence>
<dbReference type="Gene3D" id="3.40.50.2300">
    <property type="match status" value="1"/>
</dbReference>
<dbReference type="EMBL" id="CP012333">
    <property type="protein sequence ID" value="AKU93436.1"/>
    <property type="molecule type" value="Genomic_DNA"/>
</dbReference>
<evidence type="ECO:0000256" key="4">
    <source>
        <dbReference type="ARBA" id="ARBA00022679"/>
    </source>
</evidence>
<dbReference type="KEGG" id="llu:AKJ09_00100"/>
<dbReference type="PRINTS" id="PR00344">
    <property type="entry name" value="BCTRLSENSOR"/>
</dbReference>
<dbReference type="PANTHER" id="PTHR45339:SF3">
    <property type="entry name" value="HISTIDINE KINASE"/>
    <property type="match status" value="1"/>
</dbReference>
<feature type="coiled-coil region" evidence="7">
    <location>
        <begin position="407"/>
        <end position="445"/>
    </location>
</feature>
<dbReference type="OrthoDB" id="9796305at2"/>
<evidence type="ECO:0000313" key="10">
    <source>
        <dbReference type="EMBL" id="AKU93436.1"/>
    </source>
</evidence>
<dbReference type="InterPro" id="IPR003661">
    <property type="entry name" value="HisK_dim/P_dom"/>
</dbReference>
<reference evidence="10 11" key="1">
    <citation type="submission" date="2015-08" db="EMBL/GenBank/DDBJ databases">
        <authorList>
            <person name="Babu N.S."/>
            <person name="Beckwith C.J."/>
            <person name="Beseler K.G."/>
            <person name="Brison A."/>
            <person name="Carone J.V."/>
            <person name="Caskin T.P."/>
            <person name="Diamond M."/>
            <person name="Durham M.E."/>
            <person name="Foxe J.M."/>
            <person name="Go M."/>
            <person name="Henderson B.A."/>
            <person name="Jones I.B."/>
            <person name="McGettigan J.A."/>
            <person name="Micheletti S.J."/>
            <person name="Nasrallah M.E."/>
            <person name="Ortiz D."/>
            <person name="Piller C.R."/>
            <person name="Privatt S.R."/>
            <person name="Schneider S.L."/>
            <person name="Sharp S."/>
            <person name="Smith T.C."/>
            <person name="Stanton J.D."/>
            <person name="Ullery H.E."/>
            <person name="Wilson R.J."/>
            <person name="Serrano M.G."/>
            <person name="Buck G."/>
            <person name="Lee V."/>
            <person name="Wang Y."/>
            <person name="Carvalho R."/>
            <person name="Voegtly L."/>
            <person name="Shi R."/>
            <person name="Duckworth R."/>
            <person name="Johnson A."/>
            <person name="Loviza R."/>
            <person name="Walstead R."/>
            <person name="Shah Z."/>
            <person name="Kiflezghi M."/>
            <person name="Wade K."/>
            <person name="Ball S.L."/>
            <person name="Bradley K.W."/>
            <person name="Asai D.J."/>
            <person name="Bowman C.A."/>
            <person name="Russell D.A."/>
            <person name="Pope W.H."/>
            <person name="Jacobs-Sera D."/>
            <person name="Hendrix R.W."/>
            <person name="Hatfull G.F."/>
        </authorList>
    </citation>
    <scope>NUCLEOTIDE SEQUENCE [LARGE SCALE GENOMIC DNA]</scope>
    <source>
        <strain evidence="10 11">DSM 27648</strain>
    </source>
</reference>
<evidence type="ECO:0000313" key="11">
    <source>
        <dbReference type="Proteomes" id="UP000064967"/>
    </source>
</evidence>
<dbReference type="AlphaFoldDB" id="A0A0K1PJ60"/>
<gene>
    <name evidence="10" type="ORF">AKJ09_00100</name>
</gene>
<dbReference type="Pfam" id="PF00072">
    <property type="entry name" value="Response_reg"/>
    <property type="match status" value="1"/>
</dbReference>
<evidence type="ECO:0000256" key="6">
    <source>
        <dbReference type="PROSITE-ProRule" id="PRU00169"/>
    </source>
</evidence>
<dbReference type="CDD" id="cd00082">
    <property type="entry name" value="HisKA"/>
    <property type="match status" value="1"/>
</dbReference>
<dbReference type="SUPFAM" id="SSF55781">
    <property type="entry name" value="GAF domain-like"/>
    <property type="match status" value="1"/>
</dbReference>
<organism evidence="10 11">
    <name type="scientific">Labilithrix luteola</name>
    <dbReference type="NCBI Taxonomy" id="1391654"/>
    <lineage>
        <taxon>Bacteria</taxon>
        <taxon>Pseudomonadati</taxon>
        <taxon>Myxococcota</taxon>
        <taxon>Polyangia</taxon>
        <taxon>Polyangiales</taxon>
        <taxon>Labilitrichaceae</taxon>
        <taxon>Labilithrix</taxon>
    </lineage>
</organism>
<keyword evidence="7" id="KW-0175">Coiled coil</keyword>
<dbReference type="PANTHER" id="PTHR45339">
    <property type="entry name" value="HYBRID SIGNAL TRANSDUCTION HISTIDINE KINASE J"/>
    <property type="match status" value="1"/>
</dbReference>
<dbReference type="InterPro" id="IPR029016">
    <property type="entry name" value="GAF-like_dom_sf"/>
</dbReference>
<dbReference type="Gene3D" id="3.30.450.40">
    <property type="match status" value="1"/>
</dbReference>
<dbReference type="CDD" id="cd16922">
    <property type="entry name" value="HATPase_EvgS-ArcB-TorS-like"/>
    <property type="match status" value="1"/>
</dbReference>
<comment type="catalytic activity">
    <reaction evidence="1">
        <text>ATP + protein L-histidine = ADP + protein N-phospho-L-histidine.</text>
        <dbReference type="EC" id="2.7.13.3"/>
    </reaction>
</comment>
<dbReference type="STRING" id="1391654.AKJ09_00100"/>
<dbReference type="Gene3D" id="3.30.565.10">
    <property type="entry name" value="Histidine kinase-like ATPase, C-terminal domain"/>
    <property type="match status" value="1"/>
</dbReference>
<dbReference type="Proteomes" id="UP000064967">
    <property type="component" value="Chromosome"/>
</dbReference>
<evidence type="ECO:0000256" key="2">
    <source>
        <dbReference type="ARBA" id="ARBA00012438"/>
    </source>
</evidence>
<keyword evidence="5 10" id="KW-0418">Kinase</keyword>
<keyword evidence="4" id="KW-0808">Transferase</keyword>
<dbReference type="SUPFAM" id="SSF55874">
    <property type="entry name" value="ATPase domain of HSP90 chaperone/DNA topoisomerase II/histidine kinase"/>
    <property type="match status" value="1"/>
</dbReference>